<accession>C0CM31</accession>
<keyword evidence="2" id="KW-1185">Reference proteome</keyword>
<evidence type="ECO:0000313" key="2">
    <source>
        <dbReference type="Proteomes" id="UP000003100"/>
    </source>
</evidence>
<dbReference type="HOGENOM" id="CLU_2731944_0_0_9"/>
<gene>
    <name evidence="1" type="ORF">RUMHYD_01906</name>
</gene>
<dbReference type="AlphaFoldDB" id="C0CM31"/>
<reference evidence="1 2" key="2">
    <citation type="submission" date="2009-02" db="EMBL/GenBank/DDBJ databases">
        <title>Draft genome sequence of Blautia hydrogenotrophica DSM 10507 (Ruminococcus hydrogenotrophicus DSM 10507).</title>
        <authorList>
            <person name="Sudarsanam P."/>
            <person name="Ley R."/>
            <person name="Guruge J."/>
            <person name="Turnbaugh P.J."/>
            <person name="Mahowald M."/>
            <person name="Liep D."/>
            <person name="Gordon J."/>
        </authorList>
    </citation>
    <scope>NUCLEOTIDE SEQUENCE [LARGE SCALE GENOMIC DNA]</scope>
    <source>
        <strain evidence="2">DSM 10507 / JCM 14656 / S5a33</strain>
    </source>
</reference>
<evidence type="ECO:0000313" key="1">
    <source>
        <dbReference type="EMBL" id="EEG49101.1"/>
    </source>
</evidence>
<dbReference type="Proteomes" id="UP000003100">
    <property type="component" value="Unassembled WGS sequence"/>
</dbReference>
<organism evidence="1 2">
    <name type="scientific">Blautia hydrogenotrophica (strain DSM 10507 / JCM 14656 / S5a33)</name>
    <name type="common">Ruminococcus hydrogenotrophicus</name>
    <dbReference type="NCBI Taxonomy" id="476272"/>
    <lineage>
        <taxon>Bacteria</taxon>
        <taxon>Bacillati</taxon>
        <taxon>Bacillota</taxon>
        <taxon>Clostridia</taxon>
        <taxon>Lachnospirales</taxon>
        <taxon>Lachnospiraceae</taxon>
        <taxon>Blautia</taxon>
    </lineage>
</organism>
<protein>
    <submittedName>
        <fullName evidence="1">Uncharacterized protein</fullName>
    </submittedName>
</protein>
<proteinExistence type="predicted"/>
<name>C0CM31_BLAHS</name>
<dbReference type="PATRIC" id="fig|476272.21.peg.1950"/>
<reference evidence="1 2" key="1">
    <citation type="submission" date="2009-01" db="EMBL/GenBank/DDBJ databases">
        <authorList>
            <person name="Fulton L."/>
            <person name="Clifton S."/>
            <person name="Fulton B."/>
            <person name="Xu J."/>
            <person name="Minx P."/>
            <person name="Pepin K.H."/>
            <person name="Johnson M."/>
            <person name="Bhonagiri V."/>
            <person name="Nash W.E."/>
            <person name="Mardis E.R."/>
            <person name="Wilson R.K."/>
        </authorList>
    </citation>
    <scope>NUCLEOTIDE SEQUENCE [LARGE SCALE GENOMIC DNA]</scope>
    <source>
        <strain evidence="2">DSM 10507 / JCM 14656 / S5a33</strain>
    </source>
</reference>
<sequence length="71" mass="8083">MPLKTKAKTICEAAEKMALDKAAENLSFFDMPKLDSKEFNIALIHLGYSLQDIKDMDCHDIDDDFLSDMEL</sequence>
<comment type="caution">
    <text evidence="1">The sequence shown here is derived from an EMBL/GenBank/DDBJ whole genome shotgun (WGS) entry which is preliminary data.</text>
</comment>
<dbReference type="EMBL" id="ACBZ01000101">
    <property type="protein sequence ID" value="EEG49101.1"/>
    <property type="molecule type" value="Genomic_DNA"/>
</dbReference>